<protein>
    <recommendedName>
        <fullName evidence="7">sn-1-specific diacylglycerol lipase ABHD11</fullName>
        <ecNumber evidence="3">3.1.1.116</ecNumber>
    </recommendedName>
    <alternativeName>
        <fullName evidence="4">Alpha/beta hydrolase domain-containing protein 11</fullName>
    </alternativeName>
</protein>
<dbReference type="Pfam" id="PF00561">
    <property type="entry name" value="Abhydrolase_1"/>
    <property type="match status" value="1"/>
</dbReference>
<evidence type="ECO:0000256" key="7">
    <source>
        <dbReference type="ARBA" id="ARBA00044064"/>
    </source>
</evidence>
<dbReference type="Gene3D" id="3.40.50.1820">
    <property type="entry name" value="alpha/beta hydrolase"/>
    <property type="match status" value="1"/>
</dbReference>
<comment type="catalytic activity">
    <reaction evidence="9">
        <text>1,2-didecanoylglycerol + H2O = decanoylglycerol + decanoate + H(+)</text>
        <dbReference type="Rhea" id="RHEA:48596"/>
        <dbReference type="ChEBI" id="CHEBI:11152"/>
        <dbReference type="ChEBI" id="CHEBI:15377"/>
        <dbReference type="ChEBI" id="CHEBI:15378"/>
        <dbReference type="ChEBI" id="CHEBI:27689"/>
        <dbReference type="ChEBI" id="CHEBI:90605"/>
    </reaction>
</comment>
<comment type="catalytic activity">
    <reaction evidence="10">
        <text>1-octadecanoyl-2-(9Z-octadecenoyl)-sn-glycerol + H2O = 2-(9Z-octadecenoyl)-glycerol + octadecanoate + H(+)</text>
        <dbReference type="Rhea" id="RHEA:77103"/>
        <dbReference type="ChEBI" id="CHEBI:15377"/>
        <dbReference type="ChEBI" id="CHEBI:15378"/>
        <dbReference type="ChEBI" id="CHEBI:25629"/>
        <dbReference type="ChEBI" id="CHEBI:73990"/>
        <dbReference type="ChEBI" id="CHEBI:75468"/>
    </reaction>
</comment>
<evidence type="ECO:0000313" key="13">
    <source>
        <dbReference type="EMBL" id="MBY80272.1"/>
    </source>
</evidence>
<dbReference type="AlphaFoldDB" id="A0A2S2QT18"/>
<sequence>MIKSNANLSRTCLLKNSRAPFNSRRPLATKPVPVKMSYSSYPPESTADDRQKPPVIIMHGLFGCKTNWNSLSKSLHNMTHRRVISVDARNHGDSPHTTEQSYPLMAEDVKFLMTDVLKVEKASLIGHSMGGRAMMYLAVIYPEMVESLIPVDISPVNSKEVSDIRIVINALRSVDLNINGPISKIRKLADEQMKSSIESPVLRQFLLSNLIQLDDKFRWRLNLQSISDNFDNHISLFPPVQSIYQGPTYFIGGGDSVFLKPEHHETIKLIFPSAKFDYIPGAGHWLHAEKPNEFLKLVTQFLATL</sequence>
<keyword evidence="14" id="KW-1185">Reference proteome</keyword>
<evidence type="ECO:0000256" key="1">
    <source>
        <dbReference type="ARBA" id="ARBA00008645"/>
    </source>
</evidence>
<keyword evidence="2 13" id="KW-0378">Hydrolase</keyword>
<evidence type="ECO:0000256" key="5">
    <source>
        <dbReference type="ARBA" id="ARBA00043667"/>
    </source>
</evidence>
<feature type="domain" description="AB hydrolase-1" evidence="12">
    <location>
        <begin position="53"/>
        <end position="291"/>
    </location>
</feature>
<reference evidence="15" key="2">
    <citation type="submission" date="2025-04" db="UniProtKB">
        <authorList>
            <consortium name="RefSeq"/>
        </authorList>
    </citation>
    <scope>IDENTIFICATION</scope>
    <source>
        <tissue evidence="15">Whole body</tissue>
    </source>
</reference>
<proteinExistence type="inferred from homology"/>
<evidence type="ECO:0000256" key="9">
    <source>
        <dbReference type="ARBA" id="ARBA00048504"/>
    </source>
</evidence>
<evidence type="ECO:0000256" key="3">
    <source>
        <dbReference type="ARBA" id="ARBA00026104"/>
    </source>
</evidence>
<reference evidence="13" key="1">
    <citation type="submission" date="2018-04" db="EMBL/GenBank/DDBJ databases">
        <title>Transcriptome assembly of Sipha flava.</title>
        <authorList>
            <person name="Scully E.D."/>
            <person name="Geib S.M."/>
            <person name="Palmer N.A."/>
            <person name="Koch K."/>
            <person name="Bradshaw J."/>
            <person name="Heng-Moss T."/>
            <person name="Sarath G."/>
        </authorList>
    </citation>
    <scope>NUCLEOTIDE SEQUENCE</scope>
</reference>
<evidence type="ECO:0000313" key="15">
    <source>
        <dbReference type="RefSeq" id="XP_025410691.1"/>
    </source>
</evidence>
<evidence type="ECO:0000256" key="11">
    <source>
        <dbReference type="ARBA" id="ARBA00048919"/>
    </source>
</evidence>
<organism evidence="13">
    <name type="scientific">Sipha flava</name>
    <name type="common">yellow sugarcane aphid</name>
    <dbReference type="NCBI Taxonomy" id="143950"/>
    <lineage>
        <taxon>Eukaryota</taxon>
        <taxon>Metazoa</taxon>
        <taxon>Ecdysozoa</taxon>
        <taxon>Arthropoda</taxon>
        <taxon>Hexapoda</taxon>
        <taxon>Insecta</taxon>
        <taxon>Pterygota</taxon>
        <taxon>Neoptera</taxon>
        <taxon>Paraneoptera</taxon>
        <taxon>Hemiptera</taxon>
        <taxon>Sternorrhyncha</taxon>
        <taxon>Aphidomorpha</taxon>
        <taxon>Aphidoidea</taxon>
        <taxon>Aphididae</taxon>
        <taxon>Sipha</taxon>
    </lineage>
</organism>
<comment type="similarity">
    <text evidence="1">Belongs to the AB hydrolase superfamily.</text>
</comment>
<dbReference type="EMBL" id="GGMS01011069">
    <property type="protein sequence ID" value="MBY80272.1"/>
    <property type="molecule type" value="Transcribed_RNA"/>
</dbReference>
<evidence type="ECO:0000313" key="14">
    <source>
        <dbReference type="Proteomes" id="UP000694846"/>
    </source>
</evidence>
<comment type="catalytic activity">
    <reaction evidence="5">
        <text>a 1,2-diacyl-sn-glycerol + H2O = a 2-acylglycerol + a fatty acid + H(+)</text>
        <dbReference type="Rhea" id="RHEA:33275"/>
        <dbReference type="ChEBI" id="CHEBI:15377"/>
        <dbReference type="ChEBI" id="CHEBI:15378"/>
        <dbReference type="ChEBI" id="CHEBI:17389"/>
        <dbReference type="ChEBI" id="CHEBI:17815"/>
        <dbReference type="ChEBI" id="CHEBI:28868"/>
        <dbReference type="EC" id="3.1.1.116"/>
    </reaction>
</comment>
<dbReference type="RefSeq" id="XP_025410691.1">
    <property type="nucleotide sequence ID" value="XM_025554906.1"/>
</dbReference>
<dbReference type="OrthoDB" id="8119704at2759"/>
<evidence type="ECO:0000256" key="8">
    <source>
        <dbReference type="ARBA" id="ARBA00048283"/>
    </source>
</evidence>
<dbReference type="PRINTS" id="PR00111">
    <property type="entry name" value="ABHYDROLASE"/>
</dbReference>
<evidence type="ECO:0000256" key="4">
    <source>
        <dbReference type="ARBA" id="ARBA00042703"/>
    </source>
</evidence>
<dbReference type="InterPro" id="IPR000639">
    <property type="entry name" value="Epox_hydrolase-like"/>
</dbReference>
<name>A0A2S2QT18_9HEMI</name>
<evidence type="ECO:0000256" key="2">
    <source>
        <dbReference type="ARBA" id="ARBA00022801"/>
    </source>
</evidence>
<evidence type="ECO:0000256" key="10">
    <source>
        <dbReference type="ARBA" id="ARBA00048513"/>
    </source>
</evidence>
<dbReference type="FunFam" id="3.40.50.1820:FF:000039">
    <property type="entry name" value="Esterase ybfF"/>
    <property type="match status" value="1"/>
</dbReference>
<comment type="catalytic activity">
    <reaction evidence="6">
        <text>a 1,3-diacyl-sn-glycerol + H2O = a 1-acyl-sn-glycerol + a fatty acid + H(+)</text>
        <dbReference type="Rhea" id="RHEA:38503"/>
        <dbReference type="ChEBI" id="CHEBI:15377"/>
        <dbReference type="ChEBI" id="CHEBI:15378"/>
        <dbReference type="ChEBI" id="CHEBI:28868"/>
        <dbReference type="ChEBI" id="CHEBI:64683"/>
        <dbReference type="ChEBI" id="CHEBI:77272"/>
    </reaction>
</comment>
<evidence type="ECO:0000256" key="6">
    <source>
        <dbReference type="ARBA" id="ARBA00043742"/>
    </source>
</evidence>
<comment type="catalytic activity">
    <reaction evidence="11">
        <text>1-octadecanoyl-2-(5Z,8Z,11Z,14Z-eicosatetraenoyl)-sn-glycerol + H2O = 2-(5Z,8Z,11Z,14Z-eicosatetraenoyl)-glycerol + octadecanoate + H(+)</text>
        <dbReference type="Rhea" id="RHEA:38507"/>
        <dbReference type="ChEBI" id="CHEBI:15377"/>
        <dbReference type="ChEBI" id="CHEBI:15378"/>
        <dbReference type="ChEBI" id="CHEBI:25629"/>
        <dbReference type="ChEBI" id="CHEBI:52392"/>
        <dbReference type="ChEBI" id="CHEBI:75728"/>
    </reaction>
</comment>
<dbReference type="PANTHER" id="PTHR46118">
    <property type="entry name" value="PROTEIN ABHD11"/>
    <property type="match status" value="1"/>
</dbReference>
<dbReference type="EC" id="3.1.1.116" evidence="3"/>
<dbReference type="PRINTS" id="PR00412">
    <property type="entry name" value="EPOXHYDRLASE"/>
</dbReference>
<accession>A0A2S2QT18</accession>
<gene>
    <name evidence="13" type="primary">ABHD11</name>
    <name evidence="15" type="synonym">LOC112683747</name>
    <name evidence="13" type="ORF">g.146809</name>
</gene>
<dbReference type="Proteomes" id="UP000694846">
    <property type="component" value="Unplaced"/>
</dbReference>
<evidence type="ECO:0000259" key="12">
    <source>
        <dbReference type="Pfam" id="PF00561"/>
    </source>
</evidence>
<dbReference type="InterPro" id="IPR029058">
    <property type="entry name" value="AB_hydrolase_fold"/>
</dbReference>
<comment type="catalytic activity">
    <reaction evidence="8">
        <text>1-octadecanoyl-2-(4Z,7Z,10Z,13Z,16Z,19Z-docosahexaenoyl)-sn-glycerol + H2O = 2-(4Z,7Z,10Z,13Z,16Z,19Z-docosahexaenoyl)-glycerol + octadecanoate + H(+)</text>
        <dbReference type="Rhea" id="RHEA:77107"/>
        <dbReference type="ChEBI" id="CHEBI:15377"/>
        <dbReference type="ChEBI" id="CHEBI:15378"/>
        <dbReference type="ChEBI" id="CHEBI:25629"/>
        <dbReference type="ChEBI" id="CHEBI:77129"/>
        <dbReference type="ChEBI" id="CHEBI:186738"/>
    </reaction>
</comment>
<dbReference type="GO" id="GO:0052689">
    <property type="term" value="F:carboxylic ester hydrolase activity"/>
    <property type="evidence" value="ECO:0007669"/>
    <property type="project" value="TreeGrafter"/>
</dbReference>
<dbReference type="InterPro" id="IPR000073">
    <property type="entry name" value="AB_hydrolase_1"/>
</dbReference>
<dbReference type="GO" id="GO:0005739">
    <property type="term" value="C:mitochondrion"/>
    <property type="evidence" value="ECO:0007669"/>
    <property type="project" value="TreeGrafter"/>
</dbReference>
<dbReference type="SUPFAM" id="SSF53474">
    <property type="entry name" value="alpha/beta-Hydrolases"/>
    <property type="match status" value="1"/>
</dbReference>
<dbReference type="PANTHER" id="PTHR46118:SF4">
    <property type="entry name" value="PROTEIN ABHD11"/>
    <property type="match status" value="1"/>
</dbReference>